<dbReference type="Proteomes" id="UP000050791">
    <property type="component" value="Unassembled WGS sequence"/>
</dbReference>
<dbReference type="AlphaFoldDB" id="A0AA85B2L8"/>
<protein>
    <submittedName>
        <fullName evidence="2">Uncharacterized protein</fullName>
    </submittedName>
</protein>
<accession>A0AA85B2L8</accession>
<proteinExistence type="predicted"/>
<reference evidence="2" key="1">
    <citation type="submission" date="2023-11" db="UniProtKB">
        <authorList>
            <consortium name="WormBaseParasite"/>
        </authorList>
    </citation>
    <scope>IDENTIFICATION</scope>
</reference>
<dbReference type="WBParaSite" id="SMTH1_27500.1">
    <property type="protein sequence ID" value="SMTH1_27500.1"/>
    <property type="gene ID" value="SMTH1_27500"/>
</dbReference>
<evidence type="ECO:0000313" key="1">
    <source>
        <dbReference type="Proteomes" id="UP000050791"/>
    </source>
</evidence>
<evidence type="ECO:0000313" key="2">
    <source>
        <dbReference type="WBParaSite" id="SMTH1_27500.1"/>
    </source>
</evidence>
<sequence length="103" mass="11636">MLLNKSKCLCTVFVCVVGKDSTFCIAVISRMILPSSVPKRKKAEKELFKDTHTIESNEIICKQKGEGRNSNCLQKDNIKALINEGRCLIHKLFTLLIIIIIIM</sequence>
<name>A0AA85B2L8_9TREM</name>
<organism evidence="1 2">
    <name type="scientific">Schistosoma mattheei</name>
    <dbReference type="NCBI Taxonomy" id="31246"/>
    <lineage>
        <taxon>Eukaryota</taxon>
        <taxon>Metazoa</taxon>
        <taxon>Spiralia</taxon>
        <taxon>Lophotrochozoa</taxon>
        <taxon>Platyhelminthes</taxon>
        <taxon>Trematoda</taxon>
        <taxon>Digenea</taxon>
        <taxon>Strigeidida</taxon>
        <taxon>Schistosomatoidea</taxon>
        <taxon>Schistosomatidae</taxon>
        <taxon>Schistosoma</taxon>
    </lineage>
</organism>